<proteinExistence type="predicted"/>
<evidence type="ECO:0000256" key="1">
    <source>
        <dbReference type="ARBA" id="ARBA00012552"/>
    </source>
</evidence>
<feature type="compositionally biased region" description="Acidic residues" evidence="6">
    <location>
        <begin position="176"/>
        <end position="206"/>
    </location>
</feature>
<dbReference type="PANTHER" id="PTHR47963:SF8">
    <property type="entry name" value="ATP-DEPENDENT RNA HELICASE DEAD"/>
    <property type="match status" value="1"/>
</dbReference>
<feature type="region of interest" description="Disordered" evidence="6">
    <location>
        <begin position="164"/>
        <end position="209"/>
    </location>
</feature>
<keyword evidence="2" id="KW-0547">Nucleotide-binding</keyword>
<dbReference type="Gene3D" id="3.40.50.300">
    <property type="entry name" value="P-loop containing nucleotide triphosphate hydrolases"/>
    <property type="match status" value="1"/>
</dbReference>
<evidence type="ECO:0000256" key="2">
    <source>
        <dbReference type="ARBA" id="ARBA00022741"/>
    </source>
</evidence>
<evidence type="ECO:0000256" key="3">
    <source>
        <dbReference type="ARBA" id="ARBA00022801"/>
    </source>
</evidence>
<evidence type="ECO:0000256" key="4">
    <source>
        <dbReference type="ARBA" id="ARBA00022806"/>
    </source>
</evidence>
<keyword evidence="3" id="KW-0378">Hydrolase</keyword>
<keyword evidence="4" id="KW-0347">Helicase</keyword>
<sequence>MGRLTLLASATVRDIRHFTRDVGKRGWTGGHECTVVKGGGMEGEGMIGGGGGMPRGTSHKYVIVKEEKKVGTAVKWVGKIRDRYKVGGVVVFVGDAKELDKVALSIAKHLGVEVWRDGTPLVPGCEGSANVVVSVAGREGETRRERQGALEVFRGELERRRRRGRKYEQRGVGGGETEDEEGGSEGEEEDYGLDLQRDEEEEEGEDEKYRKGTFRVLVCTPSSGGRGMDVPDCHTVVNLTLPQTAVEYVHRGGRAGRNGRRGEVCNVVGGREEFRVGRLGNELGIEIECVGRMEGSGKKKKGT</sequence>
<evidence type="ECO:0000313" key="9">
    <source>
        <dbReference type="Proteomes" id="UP001165065"/>
    </source>
</evidence>
<dbReference type="EC" id="3.6.4.13" evidence="1"/>
<evidence type="ECO:0000259" key="7">
    <source>
        <dbReference type="SMART" id="SM00490"/>
    </source>
</evidence>
<dbReference type="GO" id="GO:0003723">
    <property type="term" value="F:RNA binding"/>
    <property type="evidence" value="ECO:0007669"/>
    <property type="project" value="TreeGrafter"/>
</dbReference>
<reference evidence="9" key="1">
    <citation type="journal article" date="2023" name="Commun. Biol.">
        <title>Genome analysis of Parmales, the sister group of diatoms, reveals the evolutionary specialization of diatoms from phago-mixotrophs to photoautotrophs.</title>
        <authorList>
            <person name="Ban H."/>
            <person name="Sato S."/>
            <person name="Yoshikawa S."/>
            <person name="Yamada K."/>
            <person name="Nakamura Y."/>
            <person name="Ichinomiya M."/>
            <person name="Sato N."/>
            <person name="Blanc-Mathieu R."/>
            <person name="Endo H."/>
            <person name="Kuwata A."/>
            <person name="Ogata H."/>
        </authorList>
    </citation>
    <scope>NUCLEOTIDE SEQUENCE [LARGE SCALE GENOMIC DNA]</scope>
</reference>
<dbReference type="GO" id="GO:0016787">
    <property type="term" value="F:hydrolase activity"/>
    <property type="evidence" value="ECO:0007669"/>
    <property type="project" value="UniProtKB-KW"/>
</dbReference>
<dbReference type="PANTHER" id="PTHR47963">
    <property type="entry name" value="DEAD-BOX ATP-DEPENDENT RNA HELICASE 47, MITOCHONDRIAL"/>
    <property type="match status" value="1"/>
</dbReference>
<dbReference type="Proteomes" id="UP001165065">
    <property type="component" value="Unassembled WGS sequence"/>
</dbReference>
<dbReference type="SMART" id="SM00490">
    <property type="entry name" value="HELICc"/>
    <property type="match status" value="1"/>
</dbReference>
<dbReference type="Pfam" id="PF00271">
    <property type="entry name" value="Helicase_C"/>
    <property type="match status" value="1"/>
</dbReference>
<dbReference type="AlphaFoldDB" id="A0A9W7GHZ1"/>
<dbReference type="GO" id="GO:0003724">
    <property type="term" value="F:RNA helicase activity"/>
    <property type="evidence" value="ECO:0007669"/>
    <property type="project" value="UniProtKB-EC"/>
</dbReference>
<name>A0A9W7GHZ1_9STRA</name>
<comment type="caution">
    <text evidence="8">The sequence shown here is derived from an EMBL/GenBank/DDBJ whole genome shotgun (WGS) entry which is preliminary data.</text>
</comment>
<dbReference type="InterPro" id="IPR027417">
    <property type="entry name" value="P-loop_NTPase"/>
</dbReference>
<keyword evidence="5" id="KW-0067">ATP-binding</keyword>
<protein>
    <recommendedName>
        <fullName evidence="1">RNA helicase</fullName>
        <ecNumber evidence="1">3.6.4.13</ecNumber>
    </recommendedName>
</protein>
<dbReference type="GO" id="GO:0005524">
    <property type="term" value="F:ATP binding"/>
    <property type="evidence" value="ECO:0007669"/>
    <property type="project" value="UniProtKB-KW"/>
</dbReference>
<dbReference type="SUPFAM" id="SSF52540">
    <property type="entry name" value="P-loop containing nucleoside triphosphate hydrolases"/>
    <property type="match status" value="1"/>
</dbReference>
<dbReference type="InterPro" id="IPR050547">
    <property type="entry name" value="DEAD_box_RNA_helicases"/>
</dbReference>
<feature type="domain" description="Helicase C-terminal" evidence="7">
    <location>
        <begin position="180"/>
        <end position="259"/>
    </location>
</feature>
<evidence type="ECO:0000256" key="5">
    <source>
        <dbReference type="ARBA" id="ARBA00022840"/>
    </source>
</evidence>
<evidence type="ECO:0000256" key="6">
    <source>
        <dbReference type="SAM" id="MobiDB-lite"/>
    </source>
</evidence>
<accession>A0A9W7GHZ1</accession>
<organism evidence="8 9">
    <name type="scientific">Triparma columacea</name>
    <dbReference type="NCBI Taxonomy" id="722753"/>
    <lineage>
        <taxon>Eukaryota</taxon>
        <taxon>Sar</taxon>
        <taxon>Stramenopiles</taxon>
        <taxon>Ochrophyta</taxon>
        <taxon>Bolidophyceae</taxon>
        <taxon>Parmales</taxon>
        <taxon>Triparmaceae</taxon>
        <taxon>Triparma</taxon>
    </lineage>
</organism>
<evidence type="ECO:0000313" key="8">
    <source>
        <dbReference type="EMBL" id="GMI45907.1"/>
    </source>
</evidence>
<gene>
    <name evidence="8" type="ORF">TrCOL_g703</name>
</gene>
<keyword evidence="9" id="KW-1185">Reference proteome</keyword>
<dbReference type="EMBL" id="BRYA01000271">
    <property type="protein sequence ID" value="GMI45907.1"/>
    <property type="molecule type" value="Genomic_DNA"/>
</dbReference>
<dbReference type="InterPro" id="IPR001650">
    <property type="entry name" value="Helicase_C-like"/>
</dbReference>